<protein>
    <submittedName>
        <fullName evidence="1">Uncharacterized protein</fullName>
    </submittedName>
</protein>
<dbReference type="AlphaFoldDB" id="A0A4Y2NQE8"/>
<organism evidence="1 2">
    <name type="scientific">Araneus ventricosus</name>
    <name type="common">Orbweaver spider</name>
    <name type="synonym">Epeira ventricosa</name>
    <dbReference type="NCBI Taxonomy" id="182803"/>
    <lineage>
        <taxon>Eukaryota</taxon>
        <taxon>Metazoa</taxon>
        <taxon>Ecdysozoa</taxon>
        <taxon>Arthropoda</taxon>
        <taxon>Chelicerata</taxon>
        <taxon>Arachnida</taxon>
        <taxon>Araneae</taxon>
        <taxon>Araneomorphae</taxon>
        <taxon>Entelegynae</taxon>
        <taxon>Araneoidea</taxon>
        <taxon>Araneidae</taxon>
        <taxon>Araneus</taxon>
    </lineage>
</organism>
<accession>A0A4Y2NQE8</accession>
<keyword evidence="2" id="KW-1185">Reference proteome</keyword>
<gene>
    <name evidence="1" type="ORF">AVEN_5565_1</name>
</gene>
<name>A0A4Y2NQE8_ARAVE</name>
<evidence type="ECO:0000313" key="1">
    <source>
        <dbReference type="EMBL" id="GBN41758.1"/>
    </source>
</evidence>
<reference evidence="1 2" key="1">
    <citation type="journal article" date="2019" name="Sci. Rep.">
        <title>Orb-weaving spider Araneus ventricosus genome elucidates the spidroin gene catalogue.</title>
        <authorList>
            <person name="Kono N."/>
            <person name="Nakamura H."/>
            <person name="Ohtoshi R."/>
            <person name="Moran D.A.P."/>
            <person name="Shinohara A."/>
            <person name="Yoshida Y."/>
            <person name="Fujiwara M."/>
            <person name="Mori M."/>
            <person name="Tomita M."/>
            <person name="Arakawa K."/>
        </authorList>
    </citation>
    <scope>NUCLEOTIDE SEQUENCE [LARGE SCALE GENOMIC DNA]</scope>
</reference>
<proteinExistence type="predicted"/>
<dbReference type="EMBL" id="BGPR01288993">
    <property type="protein sequence ID" value="GBN41758.1"/>
    <property type="molecule type" value="Genomic_DNA"/>
</dbReference>
<dbReference type="Proteomes" id="UP000499080">
    <property type="component" value="Unassembled WGS sequence"/>
</dbReference>
<comment type="caution">
    <text evidence="1">The sequence shown here is derived from an EMBL/GenBank/DDBJ whole genome shotgun (WGS) entry which is preliminary data.</text>
</comment>
<sequence length="99" mass="11208">MLWFEIRNWNIQVFVSSKNLARIYANNKKMHLKMDEFGGEYIPTSLERVKSIRAKCPPAGVVRKFGEGVPAPVSSSSSDAVQNDEIRPKIVLLFLKTGR</sequence>
<evidence type="ECO:0000313" key="2">
    <source>
        <dbReference type="Proteomes" id="UP000499080"/>
    </source>
</evidence>